<dbReference type="GO" id="GO:0004519">
    <property type="term" value="F:endonuclease activity"/>
    <property type="evidence" value="ECO:0007669"/>
    <property type="project" value="UniProtKB-KW"/>
</dbReference>
<keyword evidence="6" id="KW-1185">Reference proteome</keyword>
<keyword evidence="4" id="KW-0732">Signal</keyword>
<dbReference type="RefSeq" id="WP_385876472.1">
    <property type="nucleotide sequence ID" value="NZ_JBHLXE010000046.1"/>
</dbReference>
<evidence type="ECO:0000256" key="4">
    <source>
        <dbReference type="SAM" id="SignalP"/>
    </source>
</evidence>
<gene>
    <name evidence="5" type="ORF">ACFFIT_04595</name>
</gene>
<evidence type="ECO:0000313" key="5">
    <source>
        <dbReference type="EMBL" id="MFC0179374.1"/>
    </source>
</evidence>
<evidence type="ECO:0000256" key="1">
    <source>
        <dbReference type="ARBA" id="ARBA00006429"/>
    </source>
</evidence>
<keyword evidence="5" id="KW-0255">Endonuclease</keyword>
<dbReference type="InterPro" id="IPR007346">
    <property type="entry name" value="Endonuclease-I"/>
</dbReference>
<dbReference type="SUPFAM" id="SSF54060">
    <property type="entry name" value="His-Me finger endonucleases"/>
    <property type="match status" value="1"/>
</dbReference>
<sequence>MKKYHNWLILLILISVNHTAFSAQPKNFSQAKKIAPSIYKDHPYTFYCDCPITWQNKKGIVEIDKCDYKIRKNQTRAERVEWEHVVPASKFTLLSENAEQRACWQDGGRKNCSQKDPLFQKMEGDLHNLQPAIGEINGDRGNLSFSHWEGHTGHSYGRCSIKIDFKRDEVDPPDSVKGQIARIYLYMYETYGLSYSLAELIQMDYWNSFYPVTKWECERDRRIAKIQGNHNKFVKENCDRIE</sequence>
<dbReference type="PANTHER" id="PTHR33607:SF2">
    <property type="entry name" value="ENDONUCLEASE-1"/>
    <property type="match status" value="1"/>
</dbReference>
<dbReference type="Pfam" id="PF04231">
    <property type="entry name" value="Endonuclease_1"/>
    <property type="match status" value="1"/>
</dbReference>
<feature type="chain" id="PRO_5046712168" evidence="4">
    <location>
        <begin position="23"/>
        <end position="242"/>
    </location>
</feature>
<organism evidence="5 6">
    <name type="scientific">Thorsellia kenyensis</name>
    <dbReference type="NCBI Taxonomy" id="1549888"/>
    <lineage>
        <taxon>Bacteria</taxon>
        <taxon>Pseudomonadati</taxon>
        <taxon>Pseudomonadota</taxon>
        <taxon>Gammaproteobacteria</taxon>
        <taxon>Enterobacterales</taxon>
        <taxon>Thorselliaceae</taxon>
        <taxon>Thorsellia</taxon>
    </lineage>
</organism>
<protein>
    <submittedName>
        <fullName evidence="5">Endonuclease</fullName>
    </submittedName>
</protein>
<evidence type="ECO:0000256" key="2">
    <source>
        <dbReference type="ARBA" id="ARBA00022722"/>
    </source>
</evidence>
<dbReference type="Proteomes" id="UP001589758">
    <property type="component" value="Unassembled WGS sequence"/>
</dbReference>
<keyword evidence="2" id="KW-0540">Nuclease</keyword>
<evidence type="ECO:0000313" key="6">
    <source>
        <dbReference type="Proteomes" id="UP001589758"/>
    </source>
</evidence>
<dbReference type="PANTHER" id="PTHR33607">
    <property type="entry name" value="ENDONUCLEASE-1"/>
    <property type="match status" value="1"/>
</dbReference>
<comment type="similarity">
    <text evidence="1">Belongs to the EndA/NucM nuclease family.</text>
</comment>
<comment type="caution">
    <text evidence="5">The sequence shown here is derived from an EMBL/GenBank/DDBJ whole genome shotgun (WGS) entry which is preliminary data.</text>
</comment>
<reference evidence="5 6" key="1">
    <citation type="submission" date="2024-09" db="EMBL/GenBank/DDBJ databases">
        <authorList>
            <person name="Sun Q."/>
            <person name="Mori K."/>
        </authorList>
    </citation>
    <scope>NUCLEOTIDE SEQUENCE [LARGE SCALE GENOMIC DNA]</scope>
    <source>
        <strain evidence="5 6">CCM 8545</strain>
    </source>
</reference>
<name>A0ABV6C8S3_9GAMM</name>
<dbReference type="EMBL" id="JBHLXE010000046">
    <property type="protein sequence ID" value="MFC0179374.1"/>
    <property type="molecule type" value="Genomic_DNA"/>
</dbReference>
<keyword evidence="3" id="KW-0378">Hydrolase</keyword>
<accession>A0ABV6C8S3</accession>
<evidence type="ECO:0000256" key="3">
    <source>
        <dbReference type="ARBA" id="ARBA00022801"/>
    </source>
</evidence>
<dbReference type="InterPro" id="IPR044925">
    <property type="entry name" value="His-Me_finger_sf"/>
</dbReference>
<feature type="signal peptide" evidence="4">
    <location>
        <begin position="1"/>
        <end position="22"/>
    </location>
</feature>
<proteinExistence type="inferred from homology"/>